<gene>
    <name evidence="1" type="ORF">Sradi_6941700</name>
</gene>
<reference evidence="1" key="1">
    <citation type="submission" date="2020-06" db="EMBL/GenBank/DDBJ databases">
        <authorList>
            <person name="Li T."/>
            <person name="Hu X."/>
            <person name="Zhang T."/>
            <person name="Song X."/>
            <person name="Zhang H."/>
            <person name="Dai N."/>
            <person name="Sheng W."/>
            <person name="Hou X."/>
            <person name="Wei L."/>
        </authorList>
    </citation>
    <scope>NUCLEOTIDE SEQUENCE</scope>
    <source>
        <strain evidence="1">G02</strain>
        <tissue evidence="1">Leaf</tissue>
    </source>
</reference>
<protein>
    <submittedName>
        <fullName evidence="1">Uncharacterized protein</fullName>
    </submittedName>
</protein>
<sequence>MVPLLHLIGSSRSTGSLCTRLHSLFPNVTRWKSVPFSALSFQMSLGGSLCLSLHSLSKFCVVPQDSASNTLELMWNGGSVKSVFLKTVPQIHPN</sequence>
<organism evidence="1">
    <name type="scientific">Sesamum radiatum</name>
    <name type="common">Black benniseed</name>
    <dbReference type="NCBI Taxonomy" id="300843"/>
    <lineage>
        <taxon>Eukaryota</taxon>
        <taxon>Viridiplantae</taxon>
        <taxon>Streptophyta</taxon>
        <taxon>Embryophyta</taxon>
        <taxon>Tracheophyta</taxon>
        <taxon>Spermatophyta</taxon>
        <taxon>Magnoliopsida</taxon>
        <taxon>eudicotyledons</taxon>
        <taxon>Gunneridae</taxon>
        <taxon>Pentapetalae</taxon>
        <taxon>asterids</taxon>
        <taxon>lamiids</taxon>
        <taxon>Lamiales</taxon>
        <taxon>Pedaliaceae</taxon>
        <taxon>Sesamum</taxon>
    </lineage>
</organism>
<proteinExistence type="predicted"/>
<name>A0AAW2JF95_SESRA</name>
<evidence type="ECO:0000313" key="1">
    <source>
        <dbReference type="EMBL" id="KAL0293339.1"/>
    </source>
</evidence>
<dbReference type="AlphaFoldDB" id="A0AAW2JF95"/>
<accession>A0AAW2JF95</accession>
<dbReference type="EMBL" id="JACGWJ010000322">
    <property type="protein sequence ID" value="KAL0293339.1"/>
    <property type="molecule type" value="Genomic_DNA"/>
</dbReference>
<reference evidence="1" key="2">
    <citation type="journal article" date="2024" name="Plant">
        <title>Genomic evolution and insights into agronomic trait innovations of Sesamum species.</title>
        <authorList>
            <person name="Miao H."/>
            <person name="Wang L."/>
            <person name="Qu L."/>
            <person name="Liu H."/>
            <person name="Sun Y."/>
            <person name="Le M."/>
            <person name="Wang Q."/>
            <person name="Wei S."/>
            <person name="Zheng Y."/>
            <person name="Lin W."/>
            <person name="Duan Y."/>
            <person name="Cao H."/>
            <person name="Xiong S."/>
            <person name="Wang X."/>
            <person name="Wei L."/>
            <person name="Li C."/>
            <person name="Ma Q."/>
            <person name="Ju M."/>
            <person name="Zhao R."/>
            <person name="Li G."/>
            <person name="Mu C."/>
            <person name="Tian Q."/>
            <person name="Mei H."/>
            <person name="Zhang T."/>
            <person name="Gao T."/>
            <person name="Zhang H."/>
        </authorList>
    </citation>
    <scope>NUCLEOTIDE SEQUENCE</scope>
    <source>
        <strain evidence="1">G02</strain>
    </source>
</reference>
<comment type="caution">
    <text evidence="1">The sequence shown here is derived from an EMBL/GenBank/DDBJ whole genome shotgun (WGS) entry which is preliminary data.</text>
</comment>